<keyword evidence="1" id="KW-0805">Transcription regulation</keyword>
<dbReference type="CDD" id="cd07377">
    <property type="entry name" value="WHTH_GntR"/>
    <property type="match status" value="1"/>
</dbReference>
<gene>
    <name evidence="5" type="ordered locus">TEQUI_0091</name>
</gene>
<dbReference type="SMART" id="SM00345">
    <property type="entry name" value="HTH_GNTR"/>
    <property type="match status" value="1"/>
</dbReference>
<dbReference type="GO" id="GO:0003700">
    <property type="term" value="F:DNA-binding transcription factor activity"/>
    <property type="evidence" value="ECO:0007669"/>
    <property type="project" value="InterPro"/>
</dbReference>
<dbReference type="SUPFAM" id="SSF46785">
    <property type="entry name" value="Winged helix' DNA-binding domain"/>
    <property type="match status" value="1"/>
</dbReference>
<name>A0A654KF49_TAYEM</name>
<keyword evidence="2" id="KW-0238">DNA-binding</keyword>
<proteinExistence type="predicted"/>
<organism evidence="5 6">
    <name type="scientific">Taylorella equigenitalis (strain MCE9)</name>
    <dbReference type="NCBI Taxonomy" id="937774"/>
    <lineage>
        <taxon>Bacteria</taxon>
        <taxon>Pseudomonadati</taxon>
        <taxon>Pseudomonadota</taxon>
        <taxon>Betaproteobacteria</taxon>
        <taxon>Burkholderiales</taxon>
        <taxon>Alcaligenaceae</taxon>
        <taxon>Taylorella</taxon>
    </lineage>
</organism>
<protein>
    <submittedName>
        <fullName evidence="5">Histidine utilization repressor</fullName>
    </submittedName>
</protein>
<evidence type="ECO:0000313" key="5">
    <source>
        <dbReference type="EMBL" id="ADU91047.1"/>
    </source>
</evidence>
<dbReference type="InterPro" id="IPR050679">
    <property type="entry name" value="Bact_HTH_transcr_reg"/>
</dbReference>
<keyword evidence="3" id="KW-0804">Transcription</keyword>
<feature type="domain" description="HTH gntR-type" evidence="4">
    <location>
        <begin position="5"/>
        <end position="73"/>
    </location>
</feature>
<dbReference type="InterPro" id="IPR028978">
    <property type="entry name" value="Chorismate_lyase_/UTRA_dom_sf"/>
</dbReference>
<dbReference type="Gene3D" id="1.10.10.10">
    <property type="entry name" value="Winged helix-like DNA-binding domain superfamily/Winged helix DNA-binding domain"/>
    <property type="match status" value="1"/>
</dbReference>
<evidence type="ECO:0000256" key="2">
    <source>
        <dbReference type="ARBA" id="ARBA00023125"/>
    </source>
</evidence>
<dbReference type="SUPFAM" id="SSF64288">
    <property type="entry name" value="Chorismate lyase-like"/>
    <property type="match status" value="1"/>
</dbReference>
<dbReference type="AlphaFoldDB" id="A0A654KF49"/>
<dbReference type="InterPro" id="IPR011663">
    <property type="entry name" value="UTRA"/>
</dbReference>
<dbReference type="PRINTS" id="PR00035">
    <property type="entry name" value="HTHGNTR"/>
</dbReference>
<dbReference type="PROSITE" id="PS50949">
    <property type="entry name" value="HTH_GNTR"/>
    <property type="match status" value="1"/>
</dbReference>
<dbReference type="Pfam" id="PF07702">
    <property type="entry name" value="UTRA"/>
    <property type="match status" value="1"/>
</dbReference>
<dbReference type="Proteomes" id="UP000007472">
    <property type="component" value="Chromosome"/>
</dbReference>
<evidence type="ECO:0000313" key="6">
    <source>
        <dbReference type="Proteomes" id="UP000007472"/>
    </source>
</evidence>
<dbReference type="EMBL" id="CP002456">
    <property type="protein sequence ID" value="ADU91047.1"/>
    <property type="molecule type" value="Genomic_DNA"/>
</dbReference>
<evidence type="ECO:0000256" key="1">
    <source>
        <dbReference type="ARBA" id="ARBA00023015"/>
    </source>
</evidence>
<accession>A0A654KF49</accession>
<dbReference type="PANTHER" id="PTHR44846:SF16">
    <property type="entry name" value="TRANSCRIPTIONAL REGULATOR PHNF-RELATED"/>
    <property type="match status" value="1"/>
</dbReference>
<dbReference type="InterPro" id="IPR036388">
    <property type="entry name" value="WH-like_DNA-bd_sf"/>
</dbReference>
<dbReference type="GO" id="GO:0003677">
    <property type="term" value="F:DNA binding"/>
    <property type="evidence" value="ECO:0007669"/>
    <property type="project" value="UniProtKB-KW"/>
</dbReference>
<reference evidence="5 6" key="1">
    <citation type="journal article" date="2011" name="J. Bacteriol.">
        <title>Genome sequence of Taylorella equigenitalis MCE9, the causative agent of contagious equine metritis.</title>
        <authorList>
            <person name="Hebert L."/>
            <person name="Moumen B."/>
            <person name="Duquesne F."/>
            <person name="Breuil M.F."/>
            <person name="Laugier C."/>
            <person name="Batto J.M."/>
            <person name="Renault P."/>
            <person name="Petry S."/>
        </authorList>
    </citation>
    <scope>NUCLEOTIDE SEQUENCE [LARGE SCALE GENOMIC DNA]</scope>
    <source>
        <strain evidence="5 6">MCE9</strain>
    </source>
</reference>
<dbReference type="InterPro" id="IPR000524">
    <property type="entry name" value="Tscrpt_reg_HTH_GntR"/>
</dbReference>
<dbReference type="Gene3D" id="3.40.1410.10">
    <property type="entry name" value="Chorismate lyase-like"/>
    <property type="match status" value="1"/>
</dbReference>
<dbReference type="Pfam" id="PF00392">
    <property type="entry name" value="GntR"/>
    <property type="match status" value="1"/>
</dbReference>
<dbReference type="FunFam" id="1.10.10.10:FF:000079">
    <property type="entry name" value="GntR family transcriptional regulator"/>
    <property type="match status" value="1"/>
</dbReference>
<dbReference type="PANTHER" id="PTHR44846">
    <property type="entry name" value="MANNOSYL-D-GLYCERATE TRANSPORT/METABOLISM SYSTEM REPRESSOR MNGR-RELATED"/>
    <property type="match status" value="1"/>
</dbReference>
<evidence type="ECO:0000259" key="4">
    <source>
        <dbReference type="PROSITE" id="PS50949"/>
    </source>
</evidence>
<dbReference type="KEGG" id="teq:TEQUI_0091"/>
<evidence type="ECO:0000256" key="3">
    <source>
        <dbReference type="ARBA" id="ARBA00023163"/>
    </source>
</evidence>
<dbReference type="InterPro" id="IPR036390">
    <property type="entry name" value="WH_DNA-bd_sf"/>
</dbReference>
<dbReference type="SMART" id="SM00866">
    <property type="entry name" value="UTRA"/>
    <property type="match status" value="1"/>
</dbReference>
<sequence>MRRVLPEYKKIKNYILDQIHKGNWHPDDLIESENELVKRFKVSRMTVNRAVNDLTAEGVLTRRRGAGTYVAQKRFSNTFVTVRNIRSDIESMGKSYSAHLISKRRFPNLELPPAVAKIFQPHQNIFRIELLHLSNGVPMQFERRYVDLNLVPTFENLDFESVSPSAHLIKNVPLVNGHYEIKSLRCPKDVAQYLEMKEADPTLVLTRFTYSSEQPVTYVEMWYNGDNFSFSGDLD</sequence>